<gene>
    <name evidence="1" type="ORF">GLOINDRAFT_3284</name>
</gene>
<name>U9TSX4_RHIID</name>
<dbReference type="HOGENOM" id="CLU_3143742_0_0_1"/>
<sequence>MSDSNDALNLQDFCLTPLAYISFNAGQSCQKNVLSGNRLLENCGVTFSN</sequence>
<accession>U9TSX4</accession>
<organism evidence="1">
    <name type="scientific">Rhizophagus irregularis (strain DAOM 181602 / DAOM 197198 / MUCL 43194)</name>
    <name type="common">Arbuscular mycorrhizal fungus</name>
    <name type="synonym">Glomus intraradices</name>
    <dbReference type="NCBI Taxonomy" id="747089"/>
    <lineage>
        <taxon>Eukaryota</taxon>
        <taxon>Fungi</taxon>
        <taxon>Fungi incertae sedis</taxon>
        <taxon>Mucoromycota</taxon>
        <taxon>Glomeromycotina</taxon>
        <taxon>Glomeromycetes</taxon>
        <taxon>Glomerales</taxon>
        <taxon>Glomeraceae</taxon>
        <taxon>Rhizophagus</taxon>
    </lineage>
</organism>
<dbReference type="EMBL" id="KI287036">
    <property type="protein sequence ID" value="ESA10507.1"/>
    <property type="molecule type" value="Genomic_DNA"/>
</dbReference>
<proteinExistence type="predicted"/>
<dbReference type="AlphaFoldDB" id="U9TSX4"/>
<protein>
    <submittedName>
        <fullName evidence="1">Uncharacterized protein</fullName>
    </submittedName>
</protein>
<reference evidence="1" key="1">
    <citation type="submission" date="2013-07" db="EMBL/GenBank/DDBJ databases">
        <title>The genome of an arbuscular mycorrhizal fungus provides insights into the evolution of the oldest plant symbiosis.</title>
        <authorList>
            <consortium name="DOE Joint Genome Institute"/>
            <person name="Tisserant E."/>
            <person name="Malbreil M."/>
            <person name="Kuo A."/>
            <person name="Kohler A."/>
            <person name="Symeonidi A."/>
            <person name="Balestrini R."/>
            <person name="Charron P."/>
            <person name="Duensing N."/>
            <person name="Frei-dit-Frey N."/>
            <person name="Gianinazzi-Pearson V."/>
            <person name="Gilbert B."/>
            <person name="Handa Y."/>
            <person name="Hijri M."/>
            <person name="Kaul R."/>
            <person name="Kawaguchi M."/>
            <person name="Krajinski F."/>
            <person name="Lammers P."/>
            <person name="Lapierre D."/>
            <person name="Masclaux F.G."/>
            <person name="Murat C."/>
            <person name="Morin E."/>
            <person name="Ndikumana S."/>
            <person name="Pagni M."/>
            <person name="Petitpierre D."/>
            <person name="Requena N."/>
            <person name="Rosikiewicz P."/>
            <person name="Riley R."/>
            <person name="Saito K."/>
            <person name="San Clemente H."/>
            <person name="Shapiro H."/>
            <person name="van Tuinen D."/>
            <person name="Becard G."/>
            <person name="Bonfante P."/>
            <person name="Paszkowski U."/>
            <person name="Shachar-Hill Y."/>
            <person name="Young J.P."/>
            <person name="Sanders I.R."/>
            <person name="Henrissat B."/>
            <person name="Rensing S.A."/>
            <person name="Grigoriev I.V."/>
            <person name="Corradi N."/>
            <person name="Roux C."/>
            <person name="Martin F."/>
        </authorList>
    </citation>
    <scope>NUCLEOTIDE SEQUENCE</scope>
    <source>
        <strain evidence="1">DAOM 197198</strain>
    </source>
</reference>
<evidence type="ECO:0000313" key="1">
    <source>
        <dbReference type="EMBL" id="ESA10507.1"/>
    </source>
</evidence>